<name>A0A6J1L7F3_DROHY</name>
<dbReference type="Proteomes" id="UP000504633">
    <property type="component" value="Unplaced"/>
</dbReference>
<feature type="chain" id="PRO_5026852592" evidence="1">
    <location>
        <begin position="22"/>
        <end position="176"/>
    </location>
</feature>
<dbReference type="SUPFAM" id="SSF56436">
    <property type="entry name" value="C-type lectin-like"/>
    <property type="match status" value="1"/>
</dbReference>
<protein>
    <submittedName>
        <fullName evidence="4">Uncharacterized protein LOC111592209</fullName>
    </submittedName>
</protein>
<dbReference type="InterPro" id="IPR001304">
    <property type="entry name" value="C-type_lectin-like"/>
</dbReference>
<dbReference type="OMA" id="ICMGMSM"/>
<evidence type="ECO:0000313" key="3">
    <source>
        <dbReference type="Proteomes" id="UP000504633"/>
    </source>
</evidence>
<feature type="domain" description="C-type lectin" evidence="2">
    <location>
        <begin position="19"/>
        <end position="135"/>
    </location>
</feature>
<sequence>MKLKLLALICCIEYLSGMANAKCFYISTTKETWFTAVEKCKELKLCLGDLQSASEFLTFTQKIPETMRADYWFGTNHPHGPKSRSLTTYSKLIIYAPILSFINVRQQCAFMYPNVYQQYSVSMANCREKKRFICYKDTNCGVSNGITEDLSGLIPCVIKPEFRKELDINAKYFDDL</sequence>
<dbReference type="KEGG" id="dhe:111592209"/>
<evidence type="ECO:0000313" key="4">
    <source>
        <dbReference type="RefSeq" id="XP_023160047.2"/>
    </source>
</evidence>
<organism evidence="3 4">
    <name type="scientific">Drosophila hydei</name>
    <name type="common">Fruit fly</name>
    <dbReference type="NCBI Taxonomy" id="7224"/>
    <lineage>
        <taxon>Eukaryota</taxon>
        <taxon>Metazoa</taxon>
        <taxon>Ecdysozoa</taxon>
        <taxon>Arthropoda</taxon>
        <taxon>Hexapoda</taxon>
        <taxon>Insecta</taxon>
        <taxon>Pterygota</taxon>
        <taxon>Neoptera</taxon>
        <taxon>Endopterygota</taxon>
        <taxon>Diptera</taxon>
        <taxon>Brachycera</taxon>
        <taxon>Muscomorpha</taxon>
        <taxon>Ephydroidea</taxon>
        <taxon>Drosophilidae</taxon>
        <taxon>Drosophila</taxon>
    </lineage>
</organism>
<reference evidence="4" key="1">
    <citation type="submission" date="2025-08" db="UniProtKB">
        <authorList>
            <consortium name="RefSeq"/>
        </authorList>
    </citation>
    <scope>IDENTIFICATION</scope>
    <source>
        <strain evidence="4">15085-1641.00</strain>
        <tissue evidence="4">Whole body</tissue>
    </source>
</reference>
<dbReference type="CDD" id="cd00037">
    <property type="entry name" value="CLECT"/>
    <property type="match status" value="1"/>
</dbReference>
<dbReference type="InterPro" id="IPR016186">
    <property type="entry name" value="C-type_lectin-like/link_sf"/>
</dbReference>
<dbReference type="AlphaFoldDB" id="A0A6J1L7F3"/>
<keyword evidence="3" id="KW-1185">Reference proteome</keyword>
<dbReference type="OrthoDB" id="10588473at2759"/>
<evidence type="ECO:0000259" key="2">
    <source>
        <dbReference type="PROSITE" id="PS50041"/>
    </source>
</evidence>
<evidence type="ECO:0000256" key="1">
    <source>
        <dbReference type="SAM" id="SignalP"/>
    </source>
</evidence>
<dbReference type="GeneID" id="111592209"/>
<dbReference type="RefSeq" id="XP_023160047.2">
    <property type="nucleotide sequence ID" value="XM_023304279.2"/>
</dbReference>
<accession>A0A6J1L7F3</accession>
<gene>
    <name evidence="4" type="primary">LOC111592209</name>
</gene>
<dbReference type="Gene3D" id="3.10.100.10">
    <property type="entry name" value="Mannose-Binding Protein A, subunit A"/>
    <property type="match status" value="1"/>
</dbReference>
<proteinExistence type="predicted"/>
<dbReference type="InterPro" id="IPR016187">
    <property type="entry name" value="CTDL_fold"/>
</dbReference>
<feature type="signal peptide" evidence="1">
    <location>
        <begin position="1"/>
        <end position="21"/>
    </location>
</feature>
<dbReference type="PROSITE" id="PS50041">
    <property type="entry name" value="C_TYPE_LECTIN_2"/>
    <property type="match status" value="1"/>
</dbReference>
<keyword evidence="1" id="KW-0732">Signal</keyword>